<evidence type="ECO:0000313" key="2">
    <source>
        <dbReference type="Proteomes" id="UP001162972"/>
    </source>
</evidence>
<dbReference type="AlphaFoldDB" id="A0AAD6JBA3"/>
<gene>
    <name evidence="1" type="ORF">OIU84_014153</name>
</gene>
<reference evidence="1 2" key="1">
    <citation type="journal article" date="2023" name="Int. J. Mol. Sci.">
        <title>De Novo Assembly and Annotation of 11 Diverse Shrub Willow (Salix) Genomes Reveals Novel Gene Organization in Sex-Linked Regions.</title>
        <authorList>
            <person name="Hyden B."/>
            <person name="Feng K."/>
            <person name="Yates T.B."/>
            <person name="Jawdy S."/>
            <person name="Cereghino C."/>
            <person name="Smart L.B."/>
            <person name="Muchero W."/>
        </authorList>
    </citation>
    <scope>NUCLEOTIDE SEQUENCE [LARGE SCALE GENOMIC DNA]</scope>
    <source>
        <tissue evidence="1">Shoot tip</tissue>
    </source>
</reference>
<sequence>MAGARWLTIFIGGKLSRGFASRPIPKRGQVKVAIAVGLAHSFSSVFSHRASRRAASHI</sequence>
<dbReference type="PANTHER" id="PTHR36615:SF7">
    <property type="entry name" value="PROTEIN, PUTATIVE-RELATED"/>
    <property type="match status" value="1"/>
</dbReference>
<evidence type="ECO:0000313" key="1">
    <source>
        <dbReference type="EMBL" id="KAJ6402021.1"/>
    </source>
</evidence>
<proteinExistence type="predicted"/>
<organism evidence="1 2">
    <name type="scientific">Salix udensis</name>
    <dbReference type="NCBI Taxonomy" id="889485"/>
    <lineage>
        <taxon>Eukaryota</taxon>
        <taxon>Viridiplantae</taxon>
        <taxon>Streptophyta</taxon>
        <taxon>Embryophyta</taxon>
        <taxon>Tracheophyta</taxon>
        <taxon>Spermatophyta</taxon>
        <taxon>Magnoliopsida</taxon>
        <taxon>eudicotyledons</taxon>
        <taxon>Gunneridae</taxon>
        <taxon>Pentapetalae</taxon>
        <taxon>rosids</taxon>
        <taxon>fabids</taxon>
        <taxon>Malpighiales</taxon>
        <taxon>Salicaceae</taxon>
        <taxon>Saliceae</taxon>
        <taxon>Salix</taxon>
    </lineage>
</organism>
<dbReference type="PANTHER" id="PTHR36615">
    <property type="entry name" value="PROTEIN, PUTATIVE-RELATED"/>
    <property type="match status" value="1"/>
</dbReference>
<name>A0AAD6JBA3_9ROSI</name>
<protein>
    <submittedName>
        <fullName evidence="1">Uncharacterized protein</fullName>
    </submittedName>
</protein>
<dbReference type="EMBL" id="JAPFFJ010000018">
    <property type="protein sequence ID" value="KAJ6402021.1"/>
    <property type="molecule type" value="Genomic_DNA"/>
</dbReference>
<dbReference type="Proteomes" id="UP001162972">
    <property type="component" value="Chromosome 4"/>
</dbReference>
<keyword evidence="2" id="KW-1185">Reference proteome</keyword>
<accession>A0AAD6JBA3</accession>
<comment type="caution">
    <text evidence="1">The sequence shown here is derived from an EMBL/GenBank/DDBJ whole genome shotgun (WGS) entry which is preliminary data.</text>
</comment>